<keyword evidence="4" id="KW-0812">Transmembrane</keyword>
<keyword evidence="7" id="KW-1185">Reference proteome</keyword>
<dbReference type="InterPro" id="IPR001590">
    <property type="entry name" value="Peptidase_M12B"/>
</dbReference>
<dbReference type="Proteomes" id="UP000094527">
    <property type="component" value="Unassembled WGS sequence"/>
</dbReference>
<keyword evidence="6" id="KW-0401">Integrin</keyword>
<evidence type="ECO:0000256" key="2">
    <source>
        <dbReference type="PROSITE-ProRule" id="PRU00276"/>
    </source>
</evidence>
<dbReference type="PANTHER" id="PTHR11905:SF159">
    <property type="entry name" value="ADAM METALLOPROTEASE"/>
    <property type="match status" value="1"/>
</dbReference>
<feature type="region of interest" description="Disordered" evidence="3">
    <location>
        <begin position="35"/>
        <end position="61"/>
    </location>
</feature>
<proteinExistence type="predicted"/>
<protein>
    <submittedName>
        <fullName evidence="6">Zinc metalloproteinase-disintegrin-like BjussuMP-1</fullName>
    </submittedName>
</protein>
<organism evidence="6 7">
    <name type="scientific">Orchesella cincta</name>
    <name type="common">Springtail</name>
    <name type="synonym">Podura cincta</name>
    <dbReference type="NCBI Taxonomy" id="48709"/>
    <lineage>
        <taxon>Eukaryota</taxon>
        <taxon>Metazoa</taxon>
        <taxon>Ecdysozoa</taxon>
        <taxon>Arthropoda</taxon>
        <taxon>Hexapoda</taxon>
        <taxon>Collembola</taxon>
        <taxon>Entomobryomorpha</taxon>
        <taxon>Entomobryoidea</taxon>
        <taxon>Orchesellidae</taxon>
        <taxon>Orchesellinae</taxon>
        <taxon>Orchesella</taxon>
    </lineage>
</organism>
<dbReference type="GO" id="GO:0004222">
    <property type="term" value="F:metalloendopeptidase activity"/>
    <property type="evidence" value="ECO:0007669"/>
    <property type="project" value="InterPro"/>
</dbReference>
<keyword evidence="1" id="KW-0482">Metalloprotease</keyword>
<sequence length="161" mass="18095">MQSHGDHHDHQSSFNNILGITNDLLTSHPFKTKDSKLSDAGSAPHLHRVKRGSNDDTRVPYNSNAKSRYVEVVIVVDNKKYKELGADIKAVRRRSKDIAGIVNALYAPLNIFIALVGMVVWTESDEIVIKPNGDDTLASFLHYRKERLLKEHPNDNAQLLT</sequence>
<evidence type="ECO:0000313" key="7">
    <source>
        <dbReference type="Proteomes" id="UP000094527"/>
    </source>
</evidence>
<dbReference type="AlphaFoldDB" id="A0A1D2N361"/>
<dbReference type="STRING" id="48709.A0A1D2N361"/>
<dbReference type="InterPro" id="IPR024079">
    <property type="entry name" value="MetalloPept_cat_dom_sf"/>
</dbReference>
<dbReference type="GO" id="GO:0007229">
    <property type="term" value="P:integrin-mediated signaling pathway"/>
    <property type="evidence" value="ECO:0007669"/>
    <property type="project" value="UniProtKB-KW"/>
</dbReference>
<dbReference type="OrthoDB" id="5951731at2759"/>
<evidence type="ECO:0000313" key="6">
    <source>
        <dbReference type="EMBL" id="ODM99716.1"/>
    </source>
</evidence>
<feature type="transmembrane region" description="Helical" evidence="4">
    <location>
        <begin position="98"/>
        <end position="121"/>
    </location>
</feature>
<reference evidence="6 7" key="1">
    <citation type="journal article" date="2016" name="Genome Biol. Evol.">
        <title>Gene Family Evolution Reflects Adaptation to Soil Environmental Stressors in the Genome of the Collembolan Orchesella cincta.</title>
        <authorList>
            <person name="Faddeeva-Vakhrusheva A."/>
            <person name="Derks M.F."/>
            <person name="Anvar S.Y."/>
            <person name="Agamennone V."/>
            <person name="Suring W."/>
            <person name="Smit S."/>
            <person name="van Straalen N.M."/>
            <person name="Roelofs D."/>
        </authorList>
    </citation>
    <scope>NUCLEOTIDE SEQUENCE [LARGE SCALE GENOMIC DNA]</scope>
    <source>
        <tissue evidence="6">Mixed pool</tissue>
    </source>
</reference>
<keyword evidence="1" id="KW-0645">Protease</keyword>
<dbReference type="GO" id="GO:0006509">
    <property type="term" value="P:membrane protein ectodomain proteolysis"/>
    <property type="evidence" value="ECO:0007669"/>
    <property type="project" value="TreeGrafter"/>
</dbReference>
<comment type="caution">
    <text evidence="6">The sequence shown here is derived from an EMBL/GenBank/DDBJ whole genome shotgun (WGS) entry which is preliminary data.</text>
</comment>
<dbReference type="PROSITE" id="PS50215">
    <property type="entry name" value="ADAM_MEPRO"/>
    <property type="match status" value="1"/>
</dbReference>
<accession>A0A1D2N361</accession>
<gene>
    <name evidence="6" type="ORF">Ocin01_06959</name>
</gene>
<name>A0A1D2N361_ORCCI</name>
<evidence type="ECO:0000256" key="4">
    <source>
        <dbReference type="SAM" id="Phobius"/>
    </source>
</evidence>
<keyword evidence="1" id="KW-0378">Hydrolase</keyword>
<evidence type="ECO:0000256" key="3">
    <source>
        <dbReference type="SAM" id="MobiDB-lite"/>
    </source>
</evidence>
<comment type="caution">
    <text evidence="2">Lacks conserved residue(s) required for the propagation of feature annotation.</text>
</comment>
<keyword evidence="4" id="KW-0472">Membrane</keyword>
<evidence type="ECO:0000259" key="5">
    <source>
        <dbReference type="PROSITE" id="PS50215"/>
    </source>
</evidence>
<dbReference type="PANTHER" id="PTHR11905">
    <property type="entry name" value="ADAM A DISINTEGRIN AND METALLOPROTEASE DOMAIN"/>
    <property type="match status" value="1"/>
</dbReference>
<keyword evidence="4" id="KW-1133">Transmembrane helix</keyword>
<dbReference type="Pfam" id="PF01421">
    <property type="entry name" value="Reprolysin"/>
    <property type="match status" value="1"/>
</dbReference>
<dbReference type="EMBL" id="LJIJ01000259">
    <property type="protein sequence ID" value="ODM99716.1"/>
    <property type="molecule type" value="Genomic_DNA"/>
</dbReference>
<evidence type="ECO:0000256" key="1">
    <source>
        <dbReference type="ARBA" id="ARBA00023049"/>
    </source>
</evidence>
<dbReference type="SUPFAM" id="SSF55486">
    <property type="entry name" value="Metalloproteases ('zincins'), catalytic domain"/>
    <property type="match status" value="1"/>
</dbReference>
<feature type="domain" description="Peptidase M12B" evidence="5">
    <location>
        <begin position="68"/>
        <end position="161"/>
    </location>
</feature>
<dbReference type="Gene3D" id="3.40.390.10">
    <property type="entry name" value="Collagenase (Catalytic Domain)"/>
    <property type="match status" value="1"/>
</dbReference>